<dbReference type="Gene3D" id="3.20.20.140">
    <property type="entry name" value="Metal-dependent hydrolases"/>
    <property type="match status" value="1"/>
</dbReference>
<dbReference type="GO" id="GO:0016810">
    <property type="term" value="F:hydrolase activity, acting on carbon-nitrogen (but not peptide) bonds"/>
    <property type="evidence" value="ECO:0007669"/>
    <property type="project" value="InterPro"/>
</dbReference>
<sequence length="412" mass="45558">MNSILFKNANVILGESTELKKKFDVLVQNNLISQVSQTPLQPFEGMRIIDVKGKTLMPGLIDAHAHITGLTLSPKNIFYSEAEIFLAAATYLKNSLFYGFTTLREAGGADFRIAQLLDNKSIPGPRLFYSGRALTQTGGGADFRKPNEQIDPCGHVGSFSTMSVIADGIDEVRKAAREELRKGATQLKVFASGGVVFPSLSNPTLYEYSEEELSTIVEEARARNTYVMAHAYSDESVRKCIKSGVRSIEHANFVSEPTVELMSESGVFYDPTFISLVQRIESAEQNRLSEAIVANLKNTIEKGKKVYEYALKYKIPIAFGTDLWGPEAQRDQLREFEMLKELDSAANIIRSATVVNAELLMQKGKLGVISEGAYADLLVVDGNPLVNLNVLLRPDENLKLIMKDGVIYKNEL</sequence>
<dbReference type="EMBL" id="DACWHX010000012">
    <property type="protein sequence ID" value="HAU1880739.1"/>
    <property type="molecule type" value="Genomic_DNA"/>
</dbReference>
<comment type="caution">
    <text evidence="2">The sequence shown here is derived from an EMBL/GenBank/DDBJ whole genome shotgun (WGS) entry which is preliminary data.</text>
</comment>
<dbReference type="InterPro" id="IPR032466">
    <property type="entry name" value="Metal_Hydrolase"/>
</dbReference>
<dbReference type="RefSeq" id="WP_010947976.1">
    <property type="nucleotide sequence ID" value="NZ_CCZO01000015.1"/>
</dbReference>
<dbReference type="Proteomes" id="UP000866496">
    <property type="component" value="Unassembled WGS sequence"/>
</dbReference>
<evidence type="ECO:0000313" key="2">
    <source>
        <dbReference type="EMBL" id="HAU1880739.1"/>
    </source>
</evidence>
<evidence type="ECO:0000259" key="1">
    <source>
        <dbReference type="Pfam" id="PF01979"/>
    </source>
</evidence>
<gene>
    <name evidence="2" type="ORF">JBJ86_10870</name>
</gene>
<dbReference type="PANTHER" id="PTHR43135:SF3">
    <property type="entry name" value="ALPHA-D-RIBOSE 1-METHYLPHOSPHONATE 5-TRIPHOSPHATE DIPHOSPHATASE"/>
    <property type="match status" value="1"/>
</dbReference>
<proteinExistence type="predicted"/>
<dbReference type="GeneID" id="57036260"/>
<dbReference type="InterPro" id="IPR051781">
    <property type="entry name" value="Metallo-dep_Hydrolase"/>
</dbReference>
<name>A0AAN5PIZ2_LEGPN</name>
<accession>A0AAN5PIZ2</accession>
<dbReference type="SUPFAM" id="SSF51556">
    <property type="entry name" value="Metallo-dependent hydrolases"/>
    <property type="match status" value="1"/>
</dbReference>
<evidence type="ECO:0000313" key="3">
    <source>
        <dbReference type="Proteomes" id="UP000866496"/>
    </source>
</evidence>
<organism evidence="2 3">
    <name type="scientific">Legionella pneumophila</name>
    <dbReference type="NCBI Taxonomy" id="446"/>
    <lineage>
        <taxon>Bacteria</taxon>
        <taxon>Pseudomonadati</taxon>
        <taxon>Pseudomonadota</taxon>
        <taxon>Gammaproteobacteria</taxon>
        <taxon>Legionellales</taxon>
        <taxon>Legionellaceae</taxon>
        <taxon>Legionella</taxon>
    </lineage>
</organism>
<dbReference type="CDD" id="cd01299">
    <property type="entry name" value="Met_dep_hydrolase_A"/>
    <property type="match status" value="1"/>
</dbReference>
<reference evidence="2" key="1">
    <citation type="journal article" date="2018" name="Genome Biol.">
        <title>SKESA: strategic k-mer extension for scrupulous assemblies.</title>
        <authorList>
            <person name="Souvorov A."/>
            <person name="Agarwala R."/>
            <person name="Lipman D.J."/>
        </authorList>
    </citation>
    <scope>NUCLEOTIDE SEQUENCE</scope>
    <source>
        <strain evidence="2">AZ00058701</strain>
    </source>
</reference>
<reference evidence="2" key="2">
    <citation type="submission" date="2019-10" db="EMBL/GenBank/DDBJ databases">
        <authorList>
            <consortium name="NCBI Pathogen Detection Project"/>
        </authorList>
    </citation>
    <scope>NUCLEOTIDE SEQUENCE</scope>
    <source>
        <strain evidence="2">AZ00058701</strain>
    </source>
</reference>
<dbReference type="AlphaFoldDB" id="A0AAN5PIZ2"/>
<dbReference type="Pfam" id="PF01979">
    <property type="entry name" value="Amidohydro_1"/>
    <property type="match status" value="1"/>
</dbReference>
<dbReference type="InterPro" id="IPR006680">
    <property type="entry name" value="Amidohydro-rel"/>
</dbReference>
<dbReference type="PANTHER" id="PTHR43135">
    <property type="entry name" value="ALPHA-D-RIBOSE 1-METHYLPHOSPHONATE 5-TRIPHOSPHATE DIPHOSPHATASE"/>
    <property type="match status" value="1"/>
</dbReference>
<feature type="domain" description="Amidohydrolase-related" evidence="1">
    <location>
        <begin position="55"/>
        <end position="406"/>
    </location>
</feature>
<dbReference type="InterPro" id="IPR057744">
    <property type="entry name" value="OTAase-like"/>
</dbReference>
<dbReference type="InterPro" id="IPR011059">
    <property type="entry name" value="Metal-dep_hydrolase_composite"/>
</dbReference>
<dbReference type="Gene3D" id="2.30.40.10">
    <property type="entry name" value="Urease, subunit C, domain 1"/>
    <property type="match status" value="1"/>
</dbReference>
<dbReference type="SUPFAM" id="SSF51338">
    <property type="entry name" value="Composite domain of metallo-dependent hydrolases"/>
    <property type="match status" value="2"/>
</dbReference>
<protein>
    <submittedName>
        <fullName evidence="2">Amidohydrolase family protein</fullName>
    </submittedName>
</protein>